<keyword evidence="2" id="KW-1185">Reference proteome</keyword>
<evidence type="ECO:0000313" key="2">
    <source>
        <dbReference type="Proteomes" id="UP000579812"/>
    </source>
</evidence>
<evidence type="ECO:0000313" key="1">
    <source>
        <dbReference type="EMBL" id="KAF4107841.1"/>
    </source>
</evidence>
<name>A0A7J6CKV9_9TELE</name>
<reference evidence="1 2" key="1">
    <citation type="submission" date="2020-04" db="EMBL/GenBank/DDBJ databases">
        <title>Chromosome-level genome assembly of a cyprinid fish Onychostoma macrolepis by integration of Nanopore Sequencing, Bionano and Hi-C technology.</title>
        <authorList>
            <person name="Wang D."/>
        </authorList>
    </citation>
    <scope>NUCLEOTIDE SEQUENCE [LARGE SCALE GENOMIC DNA]</scope>
    <source>
        <strain evidence="1">SWU-2019</strain>
        <tissue evidence="1">Muscle</tissue>
    </source>
</reference>
<gene>
    <name evidence="1" type="ORF">G5714_010600</name>
</gene>
<organism evidence="1 2">
    <name type="scientific">Onychostoma macrolepis</name>
    <dbReference type="NCBI Taxonomy" id="369639"/>
    <lineage>
        <taxon>Eukaryota</taxon>
        <taxon>Metazoa</taxon>
        <taxon>Chordata</taxon>
        <taxon>Craniata</taxon>
        <taxon>Vertebrata</taxon>
        <taxon>Euteleostomi</taxon>
        <taxon>Actinopterygii</taxon>
        <taxon>Neopterygii</taxon>
        <taxon>Teleostei</taxon>
        <taxon>Ostariophysi</taxon>
        <taxon>Cypriniformes</taxon>
        <taxon>Cyprinidae</taxon>
        <taxon>Acrossocheilinae</taxon>
        <taxon>Onychostoma</taxon>
    </lineage>
</organism>
<dbReference type="Proteomes" id="UP000579812">
    <property type="component" value="Unassembled WGS sequence"/>
</dbReference>
<dbReference type="EMBL" id="JAAMOB010000010">
    <property type="protein sequence ID" value="KAF4107841.1"/>
    <property type="molecule type" value="Genomic_DNA"/>
</dbReference>
<sequence>MDEKEEGSRRYAGLDRLVKKSCRKDKKEWLEHKGAEAQEAADRNDSKTLYRIVHELTGTKKDELKLHHATTALEGEAGKIGLRISVEKSKIMHVSNTAQTWGVTVEDSDWPPHPLYGEQQDSKTAPGQRTFLQDLKMLNTAWDDAKLSPKIEVDGE</sequence>
<proteinExistence type="predicted"/>
<comment type="caution">
    <text evidence="1">The sequence shown here is derived from an EMBL/GenBank/DDBJ whole genome shotgun (WGS) entry which is preliminary data.</text>
</comment>
<accession>A0A7J6CKV9</accession>
<dbReference type="AlphaFoldDB" id="A0A7J6CKV9"/>
<protein>
    <submittedName>
        <fullName evidence="1">Uncharacterized protein</fullName>
    </submittedName>
</protein>